<dbReference type="EC" id="3.4.23.36" evidence="9"/>
<comment type="subcellular location">
    <subcellularLocation>
        <location evidence="9">Cell membrane</location>
        <topology evidence="9">Multi-pass membrane protein</topology>
    </subcellularLocation>
</comment>
<dbReference type="PANTHER" id="PTHR33695:SF1">
    <property type="entry name" value="LIPOPROTEIN SIGNAL PEPTIDASE"/>
    <property type="match status" value="1"/>
</dbReference>
<evidence type="ECO:0000256" key="11">
    <source>
        <dbReference type="RuleBase" id="RU004181"/>
    </source>
</evidence>
<proteinExistence type="inferred from homology"/>
<dbReference type="RefSeq" id="WP_317636483.1">
    <property type="nucleotide sequence ID" value="NZ_AP026802.1"/>
</dbReference>
<keyword evidence="5 9" id="KW-0064">Aspartyl protease</keyword>
<protein>
    <recommendedName>
        <fullName evidence="9">Lipoprotein signal peptidase</fullName>
        <ecNumber evidence="9">3.4.23.36</ecNumber>
    </recommendedName>
    <alternativeName>
        <fullName evidence="9">Prolipoprotein signal peptidase</fullName>
    </alternativeName>
    <alternativeName>
        <fullName evidence="9">Signal peptidase II</fullName>
        <shortName evidence="9">SPase II</shortName>
    </alternativeName>
</protein>
<keyword evidence="13" id="KW-1185">Reference proteome</keyword>
<dbReference type="Proteomes" id="UP001321861">
    <property type="component" value="Chromosome"/>
</dbReference>
<dbReference type="Pfam" id="PF01252">
    <property type="entry name" value="Peptidase_A8"/>
    <property type="match status" value="1"/>
</dbReference>
<evidence type="ECO:0000256" key="7">
    <source>
        <dbReference type="ARBA" id="ARBA00022989"/>
    </source>
</evidence>
<dbReference type="GO" id="GO:0006508">
    <property type="term" value="P:proteolysis"/>
    <property type="evidence" value="ECO:0007669"/>
    <property type="project" value="UniProtKB-KW"/>
</dbReference>
<comment type="catalytic activity">
    <reaction evidence="9 10">
        <text>Release of signal peptides from bacterial membrane prolipoproteins. Hydrolyzes -Xaa-Yaa-Zaa-|-(S,diacylglyceryl)Cys-, in which Xaa is hydrophobic (preferably Leu), and Yaa (Ala or Ser) and Zaa (Gly or Ala) have small, neutral side chains.</text>
        <dbReference type="EC" id="3.4.23.36"/>
    </reaction>
</comment>
<dbReference type="EMBL" id="AP026802">
    <property type="protein sequence ID" value="BDR58606.1"/>
    <property type="molecule type" value="Genomic_DNA"/>
</dbReference>
<accession>A0AAU9DJG0</accession>
<dbReference type="InterPro" id="IPR001872">
    <property type="entry name" value="Peptidase_A8"/>
</dbReference>
<keyword evidence="4 9" id="KW-0812">Transmembrane</keyword>
<evidence type="ECO:0000256" key="1">
    <source>
        <dbReference type="ARBA" id="ARBA00006139"/>
    </source>
</evidence>
<evidence type="ECO:0000313" key="12">
    <source>
        <dbReference type="EMBL" id="BDR58606.1"/>
    </source>
</evidence>
<evidence type="ECO:0000256" key="10">
    <source>
        <dbReference type="RuleBase" id="RU000594"/>
    </source>
</evidence>
<evidence type="ECO:0000256" key="9">
    <source>
        <dbReference type="HAMAP-Rule" id="MF_00161"/>
    </source>
</evidence>
<keyword evidence="3 9" id="KW-0645">Protease</keyword>
<comment type="similarity">
    <text evidence="1 9 11">Belongs to the peptidase A8 family.</text>
</comment>
<gene>
    <name evidence="9 12" type="primary">lspA</name>
    <name evidence="12" type="ORF">XA3_10470</name>
</gene>
<evidence type="ECO:0000256" key="6">
    <source>
        <dbReference type="ARBA" id="ARBA00022801"/>
    </source>
</evidence>
<dbReference type="PRINTS" id="PR00781">
    <property type="entry name" value="LIPOSIGPTASE"/>
</dbReference>
<comment type="function">
    <text evidence="9 10">This protein specifically catalyzes the removal of signal peptides from prolipoproteins.</text>
</comment>
<name>A0AAU9DJG0_9LACO</name>
<feature type="transmembrane region" description="Helical" evidence="9">
    <location>
        <begin position="124"/>
        <end position="145"/>
    </location>
</feature>
<evidence type="ECO:0000256" key="8">
    <source>
        <dbReference type="ARBA" id="ARBA00023136"/>
    </source>
</evidence>
<keyword evidence="6 9" id="KW-0378">Hydrolase</keyword>
<dbReference type="PROSITE" id="PS00855">
    <property type="entry name" value="SPASE_II"/>
    <property type="match status" value="1"/>
</dbReference>
<evidence type="ECO:0000256" key="3">
    <source>
        <dbReference type="ARBA" id="ARBA00022670"/>
    </source>
</evidence>
<keyword evidence="8 9" id="KW-0472">Membrane</keyword>
<keyword evidence="7 9" id="KW-1133">Transmembrane helix</keyword>
<reference evidence="12 13" key="1">
    <citation type="journal article" date="2023" name="Microbiol. Spectr.">
        <title>Symbiosis of Carpenter Bees with Uncharacterized Lactic Acid Bacteria Showing NAD Auxotrophy.</title>
        <authorList>
            <person name="Kawasaki S."/>
            <person name="Ozawa K."/>
            <person name="Mori T."/>
            <person name="Yamamoto A."/>
            <person name="Ito M."/>
            <person name="Ohkuma M."/>
            <person name="Sakamoto M."/>
            <person name="Matsutani M."/>
        </authorList>
    </citation>
    <scope>NUCLEOTIDE SEQUENCE [LARGE SCALE GENOMIC DNA]</scope>
    <source>
        <strain evidence="12 13">XA3</strain>
    </source>
</reference>
<dbReference type="PANTHER" id="PTHR33695">
    <property type="entry name" value="LIPOPROTEIN SIGNAL PEPTIDASE"/>
    <property type="match status" value="1"/>
</dbReference>
<sequence>MSKKVKILIISLIVILDQFLKFSVKTNIAPENEVPLIPGFISLTNIKNSGAAWSLWEGKTWIFIIVTLIFIPFAIYFLFFKKYQDSWFNTGLALILGGTIGNFIDRIFERQVVDMIMLKFIDFPIFNLADVAINVGVVCLVIYLFKSGKDTPNE</sequence>
<dbReference type="GO" id="GO:0004190">
    <property type="term" value="F:aspartic-type endopeptidase activity"/>
    <property type="evidence" value="ECO:0007669"/>
    <property type="project" value="UniProtKB-UniRule"/>
</dbReference>
<comment type="pathway">
    <text evidence="9">Protein modification; lipoprotein biosynthesis (signal peptide cleavage).</text>
</comment>
<evidence type="ECO:0000256" key="5">
    <source>
        <dbReference type="ARBA" id="ARBA00022750"/>
    </source>
</evidence>
<dbReference type="GO" id="GO:0005886">
    <property type="term" value="C:plasma membrane"/>
    <property type="evidence" value="ECO:0007669"/>
    <property type="project" value="UniProtKB-SubCell"/>
</dbReference>
<dbReference type="AlphaFoldDB" id="A0AAU9DJG0"/>
<feature type="active site" evidence="9">
    <location>
        <position position="114"/>
    </location>
</feature>
<dbReference type="KEGG" id="xap:XA3_10470"/>
<evidence type="ECO:0000256" key="2">
    <source>
        <dbReference type="ARBA" id="ARBA00022475"/>
    </source>
</evidence>
<dbReference type="HAMAP" id="MF_00161">
    <property type="entry name" value="LspA"/>
    <property type="match status" value="1"/>
</dbReference>
<organism evidence="12 13">
    <name type="scientific">Xylocopilactobacillus apicola</name>
    <dbReference type="NCBI Taxonomy" id="2932184"/>
    <lineage>
        <taxon>Bacteria</taxon>
        <taxon>Bacillati</taxon>
        <taxon>Bacillota</taxon>
        <taxon>Bacilli</taxon>
        <taxon>Lactobacillales</taxon>
        <taxon>Lactobacillaceae</taxon>
        <taxon>Xylocopilactobacillus</taxon>
    </lineage>
</organism>
<keyword evidence="2 9" id="KW-1003">Cell membrane</keyword>
<feature type="active site" evidence="9">
    <location>
        <position position="130"/>
    </location>
</feature>
<keyword evidence="12" id="KW-0449">Lipoprotein</keyword>
<dbReference type="NCBIfam" id="TIGR00077">
    <property type="entry name" value="lspA"/>
    <property type="match status" value="1"/>
</dbReference>
<evidence type="ECO:0000313" key="13">
    <source>
        <dbReference type="Proteomes" id="UP001321861"/>
    </source>
</evidence>
<feature type="transmembrane region" description="Helical" evidence="9">
    <location>
        <begin position="61"/>
        <end position="80"/>
    </location>
</feature>
<feature type="transmembrane region" description="Helical" evidence="9">
    <location>
        <begin position="7"/>
        <end position="24"/>
    </location>
</feature>
<evidence type="ECO:0000256" key="4">
    <source>
        <dbReference type="ARBA" id="ARBA00022692"/>
    </source>
</evidence>
<feature type="transmembrane region" description="Helical" evidence="9">
    <location>
        <begin position="87"/>
        <end position="104"/>
    </location>
</feature>